<evidence type="ECO:0000313" key="3">
    <source>
        <dbReference type="Proteomes" id="UP001218218"/>
    </source>
</evidence>
<evidence type="ECO:0000259" key="1">
    <source>
        <dbReference type="Pfam" id="PF01965"/>
    </source>
</evidence>
<dbReference type="PANTHER" id="PTHR43130:SF15">
    <property type="entry name" value="THIJ_PFPI FAMILY PROTEIN (AFU_ORTHOLOGUE AFUA_5G14240)"/>
    <property type="match status" value="1"/>
</dbReference>
<sequence>MTQTLQVAVCLFPRVTVTDYQGPIELLGILSAKNRERALAGVSGTLPDLNIEFTYLSHTLDPVEPTAGPTLLPSLTYDDAKEQFDIILVPGGPSVNPPRACPEFIERQAPGAKYILTVCTGSLILARTGLLSGKRATTNKSAFRSVQEETKHLGITWVPKARWVVTEDKKIWTGSGVSAGMDLAGGFLDHLVGPELGVAMRSFIELSVRAQDEDEFAAYHKLV</sequence>
<dbReference type="Gene3D" id="3.40.50.880">
    <property type="match status" value="1"/>
</dbReference>
<dbReference type="PANTHER" id="PTHR43130">
    <property type="entry name" value="ARAC-FAMILY TRANSCRIPTIONAL REGULATOR"/>
    <property type="match status" value="1"/>
</dbReference>
<protein>
    <submittedName>
        <fullName evidence="2">Class I glutamine amidotransferase-like protein</fullName>
    </submittedName>
</protein>
<evidence type="ECO:0000313" key="2">
    <source>
        <dbReference type="EMBL" id="KAJ7346926.1"/>
    </source>
</evidence>
<dbReference type="AlphaFoldDB" id="A0AAD7A069"/>
<keyword evidence="3" id="KW-1185">Reference proteome</keyword>
<dbReference type="InterPro" id="IPR029062">
    <property type="entry name" value="Class_I_gatase-like"/>
</dbReference>
<name>A0AAD7A069_9AGAR</name>
<gene>
    <name evidence="2" type="ORF">DFH08DRAFT_205825</name>
</gene>
<dbReference type="InterPro" id="IPR052158">
    <property type="entry name" value="INH-QAR"/>
</dbReference>
<proteinExistence type="predicted"/>
<organism evidence="2 3">
    <name type="scientific">Mycena albidolilacea</name>
    <dbReference type="NCBI Taxonomy" id="1033008"/>
    <lineage>
        <taxon>Eukaryota</taxon>
        <taxon>Fungi</taxon>
        <taxon>Dikarya</taxon>
        <taxon>Basidiomycota</taxon>
        <taxon>Agaricomycotina</taxon>
        <taxon>Agaricomycetes</taxon>
        <taxon>Agaricomycetidae</taxon>
        <taxon>Agaricales</taxon>
        <taxon>Marasmiineae</taxon>
        <taxon>Mycenaceae</taxon>
        <taxon>Mycena</taxon>
    </lineage>
</organism>
<dbReference type="Pfam" id="PF01965">
    <property type="entry name" value="DJ-1_PfpI"/>
    <property type="match status" value="1"/>
</dbReference>
<feature type="domain" description="DJ-1/PfpI" evidence="1">
    <location>
        <begin position="49"/>
        <end position="185"/>
    </location>
</feature>
<comment type="caution">
    <text evidence="2">The sequence shown here is derived from an EMBL/GenBank/DDBJ whole genome shotgun (WGS) entry which is preliminary data.</text>
</comment>
<reference evidence="2" key="1">
    <citation type="submission" date="2023-03" db="EMBL/GenBank/DDBJ databases">
        <title>Massive genome expansion in bonnet fungi (Mycena s.s.) driven by repeated elements and novel gene families across ecological guilds.</title>
        <authorList>
            <consortium name="Lawrence Berkeley National Laboratory"/>
            <person name="Harder C.B."/>
            <person name="Miyauchi S."/>
            <person name="Viragh M."/>
            <person name="Kuo A."/>
            <person name="Thoen E."/>
            <person name="Andreopoulos B."/>
            <person name="Lu D."/>
            <person name="Skrede I."/>
            <person name="Drula E."/>
            <person name="Henrissat B."/>
            <person name="Morin E."/>
            <person name="Kohler A."/>
            <person name="Barry K."/>
            <person name="LaButti K."/>
            <person name="Morin E."/>
            <person name="Salamov A."/>
            <person name="Lipzen A."/>
            <person name="Mereny Z."/>
            <person name="Hegedus B."/>
            <person name="Baldrian P."/>
            <person name="Stursova M."/>
            <person name="Weitz H."/>
            <person name="Taylor A."/>
            <person name="Grigoriev I.V."/>
            <person name="Nagy L.G."/>
            <person name="Martin F."/>
            <person name="Kauserud H."/>
        </authorList>
    </citation>
    <scope>NUCLEOTIDE SEQUENCE</scope>
    <source>
        <strain evidence="2">CBHHK002</strain>
    </source>
</reference>
<dbReference type="InterPro" id="IPR002818">
    <property type="entry name" value="DJ-1/PfpI"/>
</dbReference>
<keyword evidence="2" id="KW-0315">Glutamine amidotransferase</keyword>
<dbReference type="CDD" id="cd03139">
    <property type="entry name" value="GATase1_PfpI_2"/>
    <property type="match status" value="1"/>
</dbReference>
<accession>A0AAD7A069</accession>
<dbReference type="SUPFAM" id="SSF52317">
    <property type="entry name" value="Class I glutamine amidotransferase-like"/>
    <property type="match status" value="1"/>
</dbReference>
<dbReference type="Proteomes" id="UP001218218">
    <property type="component" value="Unassembled WGS sequence"/>
</dbReference>
<dbReference type="EMBL" id="JARIHO010000020">
    <property type="protein sequence ID" value="KAJ7346926.1"/>
    <property type="molecule type" value="Genomic_DNA"/>
</dbReference>